<comment type="similarity">
    <text evidence="1 4">Belongs to the IF-1 family.</text>
</comment>
<dbReference type="SUPFAM" id="SSF50249">
    <property type="entry name" value="Nucleic acid-binding proteins"/>
    <property type="match status" value="1"/>
</dbReference>
<dbReference type="GO" id="GO:0043022">
    <property type="term" value="F:ribosome binding"/>
    <property type="evidence" value="ECO:0007669"/>
    <property type="project" value="UniProtKB-UniRule"/>
</dbReference>
<name>A0A1G2H199_9BACT</name>
<dbReference type="Proteomes" id="UP000178186">
    <property type="component" value="Unassembled WGS sequence"/>
</dbReference>
<evidence type="ECO:0000256" key="2">
    <source>
        <dbReference type="ARBA" id="ARBA00022540"/>
    </source>
</evidence>
<dbReference type="InterPro" id="IPR006196">
    <property type="entry name" value="RNA-binding_domain_S1_IF1"/>
</dbReference>
<evidence type="ECO:0000259" key="6">
    <source>
        <dbReference type="PROSITE" id="PS50832"/>
    </source>
</evidence>
<dbReference type="PANTHER" id="PTHR33370">
    <property type="entry name" value="TRANSLATION INITIATION FACTOR IF-1, CHLOROPLASTIC"/>
    <property type="match status" value="1"/>
</dbReference>
<dbReference type="AlphaFoldDB" id="A0A1G2H199"/>
<sequence length="72" mass="8175">MSKKSDIVTKEGTVIETLPNATFRVRLSDDSKVFAHLGGKMRLHYIRVLLGDRVSLEISSYDPTKGRITRRL</sequence>
<dbReference type="HAMAP" id="MF_00075">
    <property type="entry name" value="IF_1"/>
    <property type="match status" value="1"/>
</dbReference>
<dbReference type="PANTHER" id="PTHR33370:SF1">
    <property type="entry name" value="TRANSLATION INITIATION FACTOR IF-1, CHLOROPLASTIC"/>
    <property type="match status" value="1"/>
</dbReference>
<dbReference type="Gene3D" id="2.40.50.140">
    <property type="entry name" value="Nucleic acid-binding proteins"/>
    <property type="match status" value="1"/>
</dbReference>
<protein>
    <recommendedName>
        <fullName evidence="4 5">Translation initiation factor IF-1</fullName>
    </recommendedName>
</protein>
<dbReference type="EMBL" id="MHNY01000016">
    <property type="protein sequence ID" value="OGZ56255.1"/>
    <property type="molecule type" value="Genomic_DNA"/>
</dbReference>
<dbReference type="GO" id="GO:0019843">
    <property type="term" value="F:rRNA binding"/>
    <property type="evidence" value="ECO:0007669"/>
    <property type="project" value="UniProtKB-UniRule"/>
</dbReference>
<reference evidence="7 8" key="1">
    <citation type="journal article" date="2016" name="Nat. Commun.">
        <title>Thousands of microbial genomes shed light on interconnected biogeochemical processes in an aquifer system.</title>
        <authorList>
            <person name="Anantharaman K."/>
            <person name="Brown C.T."/>
            <person name="Hug L.A."/>
            <person name="Sharon I."/>
            <person name="Castelle C.J."/>
            <person name="Probst A.J."/>
            <person name="Thomas B.C."/>
            <person name="Singh A."/>
            <person name="Wilkins M.J."/>
            <person name="Karaoz U."/>
            <person name="Brodie E.L."/>
            <person name="Williams K.H."/>
            <person name="Hubbard S.S."/>
            <person name="Banfield J.F."/>
        </authorList>
    </citation>
    <scope>NUCLEOTIDE SEQUENCE [LARGE SCALE GENOMIC DNA]</scope>
</reference>
<keyword evidence="4" id="KW-0699">rRNA-binding</keyword>
<evidence type="ECO:0000256" key="3">
    <source>
        <dbReference type="ARBA" id="ARBA00022917"/>
    </source>
</evidence>
<dbReference type="GO" id="GO:0005829">
    <property type="term" value="C:cytosol"/>
    <property type="evidence" value="ECO:0007669"/>
    <property type="project" value="TreeGrafter"/>
</dbReference>
<dbReference type="FunFam" id="2.40.50.140:FF:000002">
    <property type="entry name" value="Translation initiation factor IF-1"/>
    <property type="match status" value="1"/>
</dbReference>
<accession>A0A1G2H199</accession>
<gene>
    <name evidence="4" type="primary">infA</name>
    <name evidence="7" type="ORF">A3H64_01470</name>
</gene>
<dbReference type="Pfam" id="PF01176">
    <property type="entry name" value="eIF-1a"/>
    <property type="match status" value="1"/>
</dbReference>
<comment type="caution">
    <text evidence="7">The sequence shown here is derived from an EMBL/GenBank/DDBJ whole genome shotgun (WGS) entry which is preliminary data.</text>
</comment>
<dbReference type="GO" id="GO:0003743">
    <property type="term" value="F:translation initiation factor activity"/>
    <property type="evidence" value="ECO:0007669"/>
    <property type="project" value="UniProtKB-UniRule"/>
</dbReference>
<dbReference type="NCBIfam" id="TIGR00008">
    <property type="entry name" value="infA"/>
    <property type="match status" value="1"/>
</dbReference>
<evidence type="ECO:0000256" key="5">
    <source>
        <dbReference type="NCBIfam" id="TIGR00008"/>
    </source>
</evidence>
<evidence type="ECO:0000256" key="1">
    <source>
        <dbReference type="ARBA" id="ARBA00010939"/>
    </source>
</evidence>
<dbReference type="InterPro" id="IPR004368">
    <property type="entry name" value="TIF_IF1"/>
</dbReference>
<keyword evidence="2 4" id="KW-0396">Initiation factor</keyword>
<keyword evidence="4" id="KW-0963">Cytoplasm</keyword>
<keyword evidence="3 4" id="KW-0648">Protein biosynthesis</keyword>
<evidence type="ECO:0000313" key="8">
    <source>
        <dbReference type="Proteomes" id="UP000178186"/>
    </source>
</evidence>
<proteinExistence type="inferred from homology"/>
<dbReference type="InterPro" id="IPR012340">
    <property type="entry name" value="NA-bd_OB-fold"/>
</dbReference>
<comment type="subcellular location">
    <subcellularLocation>
        <location evidence="4">Cytoplasm</location>
    </subcellularLocation>
</comment>
<dbReference type="STRING" id="1802128.A3H64_01470"/>
<comment type="function">
    <text evidence="4">One of the essential components for the initiation of protein synthesis. Stabilizes the binding of IF-2 and IF-3 on the 30S subunit to which N-formylmethionyl-tRNA(fMet) subsequently binds. Helps modulate mRNA selection, yielding the 30S pre-initiation complex (PIC). Upon addition of the 50S ribosomal subunit IF-1, IF-2 and IF-3 are released leaving the mature 70S translation initiation complex.</text>
</comment>
<evidence type="ECO:0000256" key="4">
    <source>
        <dbReference type="HAMAP-Rule" id="MF_00075"/>
    </source>
</evidence>
<keyword evidence="4" id="KW-0694">RNA-binding</keyword>
<evidence type="ECO:0000313" key="7">
    <source>
        <dbReference type="EMBL" id="OGZ56255.1"/>
    </source>
</evidence>
<organism evidence="7 8">
    <name type="scientific">Candidatus Ryanbacteria bacterium RIFCSPLOWO2_02_FULL_45_11c</name>
    <dbReference type="NCBI Taxonomy" id="1802128"/>
    <lineage>
        <taxon>Bacteria</taxon>
        <taxon>Candidatus Ryaniibacteriota</taxon>
    </lineage>
</organism>
<feature type="domain" description="S1-like" evidence="6">
    <location>
        <begin position="1"/>
        <end position="72"/>
    </location>
</feature>
<dbReference type="PROSITE" id="PS50832">
    <property type="entry name" value="S1_IF1_TYPE"/>
    <property type="match status" value="1"/>
</dbReference>
<comment type="subunit">
    <text evidence="4">Component of the 30S ribosomal translation pre-initiation complex which assembles on the 30S ribosome in the order IF-2 and IF-3, IF-1 and N-formylmethionyl-tRNA(fMet); mRNA recruitment can occur at any time during PIC assembly.</text>
</comment>
<dbReference type="CDD" id="cd04451">
    <property type="entry name" value="S1_IF1"/>
    <property type="match status" value="1"/>
</dbReference>